<protein>
    <recommendedName>
        <fullName evidence="5">Protein-glutamate methylesterase/protein-glutamine glutaminase</fullName>
        <ecNumber evidence="5">3.1.1.61</ecNumber>
        <ecNumber evidence="5">3.5.1.44</ecNumber>
    </recommendedName>
</protein>
<keyword evidence="2 5" id="KW-0145">Chemotaxis</keyword>
<dbReference type="PANTHER" id="PTHR42872:SF3">
    <property type="entry name" value="PROTEIN-GLUTAMATE METHYLESTERASE_PROTEIN-GLUTAMINE GLUTAMINASE 1"/>
    <property type="match status" value="1"/>
</dbReference>
<evidence type="ECO:0000256" key="2">
    <source>
        <dbReference type="ARBA" id="ARBA00022500"/>
    </source>
</evidence>
<sequence>MVVDDSAVIRGLITRILEGDPGVTVSASVSNGQLAVNHLTRHPGEVNVIILDIEMPVMDGLTALPLLLKADPNIKVIMASTLTKRNAEISMKALSLGATEYVPKPSSARELSGESDFRRELLDKVKNLGMIHRQSTGSHFAPRPAAPAAPRAPIGAPSALPTPSAGARPAAAVSASTAPTGWKINNSGEIVLRKPGTAKPDVLAIGSSTGGPQALFEFLKGLPKSINLPIVITQHMPATFTAILAEHITRMTGWPCSEAKNGDVLEPGKILLAPGDYHMIVTQKGPQRVVMMNQDPPENFCRPAVDPMFRSVVKVFGARVFAVILTGMGNDGSKGATHIVEAGGTVIAQDEKTSVVWGMPGAAATLGVCSAVLPITELPGYVANFISRTR</sequence>
<dbReference type="InterPro" id="IPR008248">
    <property type="entry name" value="CheB-like"/>
</dbReference>
<comment type="caution">
    <text evidence="11">The sequence shown here is derived from an EMBL/GenBank/DDBJ whole genome shotgun (WGS) entry which is preliminary data.</text>
</comment>
<dbReference type="SUPFAM" id="SSF52172">
    <property type="entry name" value="CheY-like"/>
    <property type="match status" value="1"/>
</dbReference>
<proteinExistence type="inferred from homology"/>
<feature type="domain" description="Response regulatory" evidence="9">
    <location>
        <begin position="1"/>
        <end position="119"/>
    </location>
</feature>
<evidence type="ECO:0000256" key="1">
    <source>
        <dbReference type="ARBA" id="ARBA00022490"/>
    </source>
</evidence>
<comment type="similarity">
    <text evidence="5">Belongs to the CheB family.</text>
</comment>
<feature type="active site" evidence="5 6">
    <location>
        <position position="331"/>
    </location>
</feature>
<dbReference type="GO" id="GO:0006935">
    <property type="term" value="P:chemotaxis"/>
    <property type="evidence" value="ECO:0007669"/>
    <property type="project" value="UniProtKB-UniRule"/>
</dbReference>
<dbReference type="InterPro" id="IPR035909">
    <property type="entry name" value="CheB_C"/>
</dbReference>
<dbReference type="CDD" id="cd17541">
    <property type="entry name" value="REC_CheB-like"/>
    <property type="match status" value="1"/>
</dbReference>
<dbReference type="InterPro" id="IPR001789">
    <property type="entry name" value="Sig_transdc_resp-reg_receiver"/>
</dbReference>
<dbReference type="EC" id="3.5.1.44" evidence="5"/>
<dbReference type="AlphaFoldDB" id="A0A1E5Q9L2"/>
<dbReference type="EMBL" id="MCGG01000015">
    <property type="protein sequence ID" value="OEJ68290.1"/>
    <property type="molecule type" value="Genomic_DNA"/>
</dbReference>
<evidence type="ECO:0000256" key="4">
    <source>
        <dbReference type="ARBA" id="ARBA00048267"/>
    </source>
</evidence>
<evidence type="ECO:0000313" key="11">
    <source>
        <dbReference type="EMBL" id="OEJ68290.1"/>
    </source>
</evidence>
<dbReference type="Pfam" id="PF01339">
    <property type="entry name" value="CheB_methylest"/>
    <property type="match status" value="1"/>
</dbReference>
<organism evidence="11 12">
    <name type="scientific">Magnetovibrio blakemorei</name>
    <dbReference type="NCBI Taxonomy" id="28181"/>
    <lineage>
        <taxon>Bacteria</taxon>
        <taxon>Pseudomonadati</taxon>
        <taxon>Pseudomonadota</taxon>
        <taxon>Alphaproteobacteria</taxon>
        <taxon>Rhodospirillales</taxon>
        <taxon>Magnetovibrionaceae</taxon>
        <taxon>Magnetovibrio</taxon>
    </lineage>
</organism>
<dbReference type="PANTHER" id="PTHR42872">
    <property type="entry name" value="PROTEIN-GLUTAMATE METHYLESTERASE/PROTEIN-GLUTAMINE GLUTAMINASE"/>
    <property type="match status" value="1"/>
</dbReference>
<dbReference type="GO" id="GO:0008984">
    <property type="term" value="F:protein-glutamate methylesterase activity"/>
    <property type="evidence" value="ECO:0007669"/>
    <property type="project" value="UniProtKB-UniRule"/>
</dbReference>
<feature type="region of interest" description="Disordered" evidence="8">
    <location>
        <begin position="135"/>
        <end position="170"/>
    </location>
</feature>
<feature type="active site" evidence="5 6">
    <location>
        <position position="235"/>
    </location>
</feature>
<dbReference type="InterPro" id="IPR011006">
    <property type="entry name" value="CheY-like_superfamily"/>
</dbReference>
<dbReference type="CDD" id="cd16432">
    <property type="entry name" value="CheB_Rec"/>
    <property type="match status" value="1"/>
</dbReference>
<dbReference type="EC" id="3.1.1.61" evidence="5"/>
<dbReference type="Gene3D" id="3.40.50.2300">
    <property type="match status" value="1"/>
</dbReference>
<feature type="modified residue" description="4-aspartylphosphate" evidence="5 7">
    <location>
        <position position="52"/>
    </location>
</feature>
<comment type="catalytic activity">
    <reaction evidence="4 5">
        <text>[protein]-L-glutamate 5-O-methyl ester + H2O = L-glutamyl-[protein] + methanol + H(+)</text>
        <dbReference type="Rhea" id="RHEA:23236"/>
        <dbReference type="Rhea" id="RHEA-COMP:10208"/>
        <dbReference type="Rhea" id="RHEA-COMP:10311"/>
        <dbReference type="ChEBI" id="CHEBI:15377"/>
        <dbReference type="ChEBI" id="CHEBI:15378"/>
        <dbReference type="ChEBI" id="CHEBI:17790"/>
        <dbReference type="ChEBI" id="CHEBI:29973"/>
        <dbReference type="ChEBI" id="CHEBI:82795"/>
        <dbReference type="EC" id="3.1.1.61"/>
    </reaction>
</comment>
<comment type="catalytic activity">
    <reaction evidence="5">
        <text>L-glutaminyl-[protein] + H2O = L-glutamyl-[protein] + NH4(+)</text>
        <dbReference type="Rhea" id="RHEA:16441"/>
        <dbReference type="Rhea" id="RHEA-COMP:10207"/>
        <dbReference type="Rhea" id="RHEA-COMP:10208"/>
        <dbReference type="ChEBI" id="CHEBI:15377"/>
        <dbReference type="ChEBI" id="CHEBI:28938"/>
        <dbReference type="ChEBI" id="CHEBI:29973"/>
        <dbReference type="ChEBI" id="CHEBI:30011"/>
        <dbReference type="EC" id="3.5.1.44"/>
    </reaction>
</comment>
<comment type="domain">
    <text evidence="5">Contains a C-terminal catalytic domain, and an N-terminal region which modulates catalytic activity.</text>
</comment>
<evidence type="ECO:0000259" key="9">
    <source>
        <dbReference type="PROSITE" id="PS50110"/>
    </source>
</evidence>
<dbReference type="SUPFAM" id="SSF52738">
    <property type="entry name" value="Methylesterase CheB, C-terminal domain"/>
    <property type="match status" value="1"/>
</dbReference>
<dbReference type="GO" id="GO:0000156">
    <property type="term" value="F:phosphorelay response regulator activity"/>
    <property type="evidence" value="ECO:0007669"/>
    <property type="project" value="InterPro"/>
</dbReference>
<accession>A0A1E5Q9L2</accession>
<feature type="active site" evidence="5 6">
    <location>
        <position position="208"/>
    </location>
</feature>
<evidence type="ECO:0000256" key="8">
    <source>
        <dbReference type="SAM" id="MobiDB-lite"/>
    </source>
</evidence>
<dbReference type="Proteomes" id="UP000095347">
    <property type="component" value="Unassembled WGS sequence"/>
</dbReference>
<gene>
    <name evidence="5" type="primary">cheB</name>
    <name evidence="11" type="ORF">BEN30_06700</name>
</gene>
<evidence type="ECO:0000256" key="3">
    <source>
        <dbReference type="ARBA" id="ARBA00022801"/>
    </source>
</evidence>
<feature type="compositionally biased region" description="Low complexity" evidence="8">
    <location>
        <begin position="141"/>
        <end position="170"/>
    </location>
</feature>
<dbReference type="InterPro" id="IPR000673">
    <property type="entry name" value="Sig_transdc_resp-reg_Me-estase"/>
</dbReference>
<evidence type="ECO:0000259" key="10">
    <source>
        <dbReference type="PROSITE" id="PS50122"/>
    </source>
</evidence>
<keyword evidence="5 7" id="KW-0597">Phosphoprotein</keyword>
<keyword evidence="3 5" id="KW-0378">Hydrolase</keyword>
<keyword evidence="1 5" id="KW-0963">Cytoplasm</keyword>
<dbReference type="GO" id="GO:0050568">
    <property type="term" value="F:protein-glutamine glutaminase activity"/>
    <property type="evidence" value="ECO:0007669"/>
    <property type="project" value="UniProtKB-UniRule"/>
</dbReference>
<comment type="PTM">
    <text evidence="5">Phosphorylated by CheA. Phosphorylation of the N-terminal regulatory domain activates the methylesterase activity.</text>
</comment>
<dbReference type="HAMAP" id="MF_00099">
    <property type="entry name" value="CheB_chemtxs"/>
    <property type="match status" value="1"/>
</dbReference>
<dbReference type="PIRSF" id="PIRSF000876">
    <property type="entry name" value="RR_chemtxs_CheB"/>
    <property type="match status" value="1"/>
</dbReference>
<dbReference type="GO" id="GO:0005737">
    <property type="term" value="C:cytoplasm"/>
    <property type="evidence" value="ECO:0007669"/>
    <property type="project" value="UniProtKB-SubCell"/>
</dbReference>
<dbReference type="NCBIfam" id="NF001965">
    <property type="entry name" value="PRK00742.1"/>
    <property type="match status" value="1"/>
</dbReference>
<comment type="subcellular location">
    <subcellularLocation>
        <location evidence="5">Cytoplasm</location>
    </subcellularLocation>
</comment>
<dbReference type="PROSITE" id="PS50110">
    <property type="entry name" value="RESPONSE_REGULATORY"/>
    <property type="match status" value="1"/>
</dbReference>
<dbReference type="Pfam" id="PF00072">
    <property type="entry name" value="Response_reg"/>
    <property type="match status" value="1"/>
</dbReference>
<keyword evidence="12" id="KW-1185">Reference proteome</keyword>
<comment type="function">
    <text evidence="5">Involved in chemotaxis. Part of a chemotaxis signal transduction system that modulates chemotaxis in response to various stimuli. Catalyzes the demethylation of specific methylglutamate residues introduced into the chemoreceptors (methyl-accepting chemotaxis proteins or MCP) by CheR. Also mediates the irreversible deamidation of specific glutamine residues to glutamic acid.</text>
</comment>
<dbReference type="PROSITE" id="PS50122">
    <property type="entry name" value="CHEB"/>
    <property type="match status" value="1"/>
</dbReference>
<evidence type="ECO:0000256" key="7">
    <source>
        <dbReference type="PROSITE-ProRule" id="PRU00169"/>
    </source>
</evidence>
<dbReference type="OrthoDB" id="9793421at2"/>
<dbReference type="SMART" id="SM00448">
    <property type="entry name" value="REC"/>
    <property type="match status" value="1"/>
</dbReference>
<dbReference type="RefSeq" id="WP_069957284.1">
    <property type="nucleotide sequence ID" value="NZ_MCGG01000015.1"/>
</dbReference>
<evidence type="ECO:0000256" key="5">
    <source>
        <dbReference type="HAMAP-Rule" id="MF_00099"/>
    </source>
</evidence>
<dbReference type="STRING" id="28181.BEN30_06700"/>
<dbReference type="Gene3D" id="3.40.50.180">
    <property type="entry name" value="Methylesterase CheB, C-terminal domain"/>
    <property type="match status" value="1"/>
</dbReference>
<reference evidence="12" key="1">
    <citation type="submission" date="2016-07" db="EMBL/GenBank/DDBJ databases">
        <authorList>
            <person name="Florea S."/>
            <person name="Webb J.S."/>
            <person name="Jaromczyk J."/>
            <person name="Schardl C.L."/>
        </authorList>
    </citation>
    <scope>NUCLEOTIDE SEQUENCE [LARGE SCALE GENOMIC DNA]</scope>
    <source>
        <strain evidence="12">MV-1</strain>
    </source>
</reference>
<feature type="domain" description="CheB-type methylesterase" evidence="10">
    <location>
        <begin position="195"/>
        <end position="389"/>
    </location>
</feature>
<evidence type="ECO:0000313" key="12">
    <source>
        <dbReference type="Proteomes" id="UP000095347"/>
    </source>
</evidence>
<evidence type="ECO:0000256" key="6">
    <source>
        <dbReference type="PROSITE-ProRule" id="PRU00050"/>
    </source>
</evidence>
<name>A0A1E5Q9L2_9PROT</name>